<keyword evidence="2" id="KW-1185">Reference proteome</keyword>
<dbReference type="Proteomes" id="UP000054560">
    <property type="component" value="Unassembled WGS sequence"/>
</dbReference>
<sequence length="160" mass="18376">MLLTDDRLAGKYVDEPWLVVSVLQNLQTYEMWAVLAHHLFRLLAYCDAGGALPQSDEVYTLELEDEDGQMKRQVAKRLMVKLKRRLATRQRQIVFEPVQEATEKIRNNLTIFARLITRGGVIANHGFEVFSELACLMFYWALVNGADVRRGSECDNEVNT</sequence>
<dbReference type="EMBL" id="KQ241625">
    <property type="protein sequence ID" value="KNC87023.1"/>
    <property type="molecule type" value="Genomic_DNA"/>
</dbReference>
<proteinExistence type="predicted"/>
<reference evidence="1 2" key="1">
    <citation type="submission" date="2011-02" db="EMBL/GenBank/DDBJ databases">
        <title>The Genome Sequence of Sphaeroforma arctica JP610.</title>
        <authorList>
            <consortium name="The Broad Institute Genome Sequencing Platform"/>
            <person name="Russ C."/>
            <person name="Cuomo C."/>
            <person name="Young S.K."/>
            <person name="Zeng Q."/>
            <person name="Gargeya S."/>
            <person name="Alvarado L."/>
            <person name="Berlin A."/>
            <person name="Chapman S.B."/>
            <person name="Chen Z."/>
            <person name="Freedman E."/>
            <person name="Gellesch M."/>
            <person name="Goldberg J."/>
            <person name="Griggs A."/>
            <person name="Gujja S."/>
            <person name="Heilman E."/>
            <person name="Heiman D."/>
            <person name="Howarth C."/>
            <person name="Mehta T."/>
            <person name="Neiman D."/>
            <person name="Pearson M."/>
            <person name="Roberts A."/>
            <person name="Saif S."/>
            <person name="Shea T."/>
            <person name="Shenoy N."/>
            <person name="Sisk P."/>
            <person name="Stolte C."/>
            <person name="Sykes S."/>
            <person name="White J."/>
            <person name="Yandava C."/>
            <person name="Burger G."/>
            <person name="Gray M.W."/>
            <person name="Holland P.W.H."/>
            <person name="King N."/>
            <person name="Lang F.B.F."/>
            <person name="Roger A.J."/>
            <person name="Ruiz-Trillo I."/>
            <person name="Haas B."/>
            <person name="Nusbaum C."/>
            <person name="Birren B."/>
        </authorList>
    </citation>
    <scope>NUCLEOTIDE SEQUENCE [LARGE SCALE GENOMIC DNA]</scope>
    <source>
        <strain evidence="1 2">JP610</strain>
    </source>
</reference>
<accession>A0A0L0GFG5</accession>
<dbReference type="AlphaFoldDB" id="A0A0L0GFG5"/>
<dbReference type="GeneID" id="25901337"/>
<protein>
    <submittedName>
        <fullName evidence="1">Uncharacterized protein</fullName>
    </submittedName>
</protein>
<evidence type="ECO:0000313" key="1">
    <source>
        <dbReference type="EMBL" id="KNC87023.1"/>
    </source>
</evidence>
<organism evidence="1 2">
    <name type="scientific">Sphaeroforma arctica JP610</name>
    <dbReference type="NCBI Taxonomy" id="667725"/>
    <lineage>
        <taxon>Eukaryota</taxon>
        <taxon>Ichthyosporea</taxon>
        <taxon>Ichthyophonida</taxon>
        <taxon>Sphaeroforma</taxon>
    </lineage>
</organism>
<name>A0A0L0GFG5_9EUKA</name>
<dbReference type="RefSeq" id="XP_014160925.1">
    <property type="nucleotide sequence ID" value="XM_014305450.1"/>
</dbReference>
<gene>
    <name evidence="1" type="ORF">SARC_00833</name>
</gene>
<evidence type="ECO:0000313" key="2">
    <source>
        <dbReference type="Proteomes" id="UP000054560"/>
    </source>
</evidence>